<dbReference type="InterPro" id="IPR047589">
    <property type="entry name" value="DUF11_rpt"/>
</dbReference>
<feature type="domain" description="SpaA-like prealbumin fold" evidence="9">
    <location>
        <begin position="660"/>
        <end position="775"/>
    </location>
</feature>
<dbReference type="InterPro" id="IPR038081">
    <property type="entry name" value="CalX-like_sf"/>
</dbReference>
<feature type="domain" description="SpaA-like prealbumin fold" evidence="9">
    <location>
        <begin position="540"/>
        <end position="656"/>
    </location>
</feature>
<dbReference type="Gene3D" id="2.60.40.2030">
    <property type="match status" value="1"/>
</dbReference>
<dbReference type="GO" id="GO:0007154">
    <property type="term" value="P:cell communication"/>
    <property type="evidence" value="ECO:0007669"/>
    <property type="project" value="InterPro"/>
</dbReference>
<evidence type="ECO:0000256" key="2">
    <source>
        <dbReference type="ARBA" id="ARBA00022525"/>
    </source>
</evidence>
<keyword evidence="11" id="KW-1185">Reference proteome</keyword>
<dbReference type="Pfam" id="PF03160">
    <property type="entry name" value="Calx-beta"/>
    <property type="match status" value="1"/>
</dbReference>
<feature type="domain" description="Calx-beta" evidence="7">
    <location>
        <begin position="260"/>
        <end position="391"/>
    </location>
</feature>
<dbReference type="SUPFAM" id="SSF141072">
    <property type="entry name" value="CalX-like"/>
    <property type="match status" value="1"/>
</dbReference>
<dbReference type="Gene3D" id="2.60.40.10">
    <property type="entry name" value="Immunoglobulins"/>
    <property type="match status" value="1"/>
</dbReference>
<evidence type="ECO:0000259" key="7">
    <source>
        <dbReference type="Pfam" id="PF03160"/>
    </source>
</evidence>
<keyword evidence="4" id="KW-0677">Repeat</keyword>
<evidence type="ECO:0000259" key="6">
    <source>
        <dbReference type="Pfam" id="PF01345"/>
    </source>
</evidence>
<evidence type="ECO:0000259" key="9">
    <source>
        <dbReference type="Pfam" id="PF24514"/>
    </source>
</evidence>
<evidence type="ECO:0000313" key="11">
    <source>
        <dbReference type="Proteomes" id="UP000242317"/>
    </source>
</evidence>
<evidence type="ECO:0000256" key="3">
    <source>
        <dbReference type="ARBA" id="ARBA00022729"/>
    </source>
</evidence>
<name>A0A1G6H1X8_9GAMM</name>
<proteinExistence type="predicted"/>
<dbReference type="Pfam" id="PF17210">
    <property type="entry name" value="SdrD_B"/>
    <property type="match status" value="1"/>
</dbReference>
<comment type="subcellular location">
    <subcellularLocation>
        <location evidence="1">Secreted</location>
    </subcellularLocation>
</comment>
<sequence>MLGNNMRSKIIKPKVSILRLILIYLVALISILVSDLSHAAYQRSYENLGFELPKIATSPNDCRVYLSSTRIPGWNTTHGTRSEGYSGTCTISTSGSGQIIEMWSGPRNINGTAGNKLDTISAREGTQFVELNAEQLSELSQNVCLVSGETVAWKLSHNGRNASNDTMRFRAGSQSIATMSTSTTGQGSVTCTLGTCNVNSQVLKTDTGATTGTTVARWADYSGTFTYSGSTGEVPMGFESTSGTATSGNFLDAIQISVKPIVEFGSANYSVAENGGTSQPITLNITGTIPTSGLALTFVVTDKTAQLGVDYKINNGSGNTFSVTIPAGDYGVGGTPYTVKVPVEVINDTVNENDEVFSVALQENQNYHLLSTNACGASGYGTATYTIIDDDAPYSMDLKIVKSQRADTSGVWSTDPVRVILGGIVQYQLVMSNKSDNVVSPTSQASFSDNIPSNITGLSIISNVGSSGATSCLSSLTGNILSGQFSGPKNAICTVTIQGTATTGGIITNTANVVVPADNTDAYPSDNTSTVQTNIAIAEINLTKSSIGGVGTFAFTLTGTSQTTGSISTTVSNSAHQVDGNTSLAGVQSFAIVNTGNVTITETLPTTGSWKLTAMTCRDYSTGNAISGTLSGTTFTIPASQIISGKTYTCNVVNTKTPTVKITKETLGGSGGTFNFTNTNLSSATTTLSPVTTGTSNTATATSSVLTVQNIGSNVTITEDALANYKLSNAVCTDANSATTGNNGTFGTVANNTLTIPAANIKSGADITCTFTNQKQRTLTLKKTWVNAKLNDAATLTATGLTDFASVANTVSETDTAPSQAVNVGAVITLGETITTGTGNYNATLACVNDSNVAVPVTSNQITMPDANVTCTYTNSRIAQQLNLKKQWQNATLNHSASVTTTGGTNNPTFNSTATSAGNNATTGTAVTVYAGDVVTLPAETFAGGASASNYTATVACAGGSMLASGATGRTLTISNNTTATECTYTNTNNVKLTDLSITKTDNVDSVYNDTDTTYTIVVTNAGPNAADGAIFKDPVATGLTKSTITCSATGGAVCPTTANLTIANIESSNGLAIPTLPNGGVVTFTVKANVTATSGNVSNVATITAPSGTTDPVSTNNLATDTDSVLTLIVIQGKVFEDNSGTTGIASNAYNAVQNTGEVGIANSTVQLTNCSGTVLATTETDAMGQYQFAVSQATLPSPNFCVVQTNVEGYTSVSGTTGYTRSTDTITVATTGSTYTNLNFGDAKLNLVLTESGQHTVVAGAVTDYPHRLQSDAAVQITGMTQTLNQQPNSASDQDWQALIYRDSNCNGEVDAGEALFNPSSTTPVTLLPSADICLVQRVHVPTNAYAGAQHNAQLEASYSVTLSNSTPAITGTSNQVQDTTMLGSAGLELSKKVRKVASCPSTSADTTVFSTSNEATTLDKLEYEITYKNNSVKNLQNVKVKDAVPTGTTFGSISCESTPSGNSCTPTHTGEALLWQLTGNLTPASSGTVRFCVTPQ</sequence>
<dbReference type="GO" id="GO:0016020">
    <property type="term" value="C:membrane"/>
    <property type="evidence" value="ECO:0007669"/>
    <property type="project" value="InterPro"/>
</dbReference>
<feature type="domain" description="DUF11" evidence="6">
    <location>
        <begin position="995"/>
        <end position="1122"/>
    </location>
</feature>
<gene>
    <name evidence="10" type="ORF">SAMN05421749_101659</name>
</gene>
<evidence type="ECO:0000256" key="5">
    <source>
        <dbReference type="ARBA" id="ARBA00022837"/>
    </source>
</evidence>
<dbReference type="Pfam" id="PF01345">
    <property type="entry name" value="DUF11"/>
    <property type="match status" value="1"/>
</dbReference>
<dbReference type="InterPro" id="IPR033764">
    <property type="entry name" value="Sdr_B"/>
</dbReference>
<dbReference type="InterPro" id="IPR001434">
    <property type="entry name" value="OmcB-like_DUF11"/>
</dbReference>
<dbReference type="InterPro" id="IPR055371">
    <property type="entry name" value="SpaA_PFL_dom_4"/>
</dbReference>
<evidence type="ECO:0000313" key="10">
    <source>
        <dbReference type="EMBL" id="SDB88148.1"/>
    </source>
</evidence>
<reference evidence="11" key="1">
    <citation type="submission" date="2016-09" db="EMBL/GenBank/DDBJ databases">
        <authorList>
            <person name="Varghese N."/>
            <person name="Submissions S."/>
        </authorList>
    </citation>
    <scope>NUCLEOTIDE SEQUENCE [LARGE SCALE GENOMIC DNA]</scope>
    <source>
        <strain evidence="11">ANC 3699</strain>
    </source>
</reference>
<evidence type="ECO:0000256" key="4">
    <source>
        <dbReference type="ARBA" id="ARBA00022737"/>
    </source>
</evidence>
<dbReference type="InterPro" id="IPR003644">
    <property type="entry name" value="Calx_beta"/>
</dbReference>
<dbReference type="InterPro" id="IPR013783">
    <property type="entry name" value="Ig-like_fold"/>
</dbReference>
<evidence type="ECO:0000256" key="1">
    <source>
        <dbReference type="ARBA" id="ARBA00004613"/>
    </source>
</evidence>
<dbReference type="GO" id="GO:0005576">
    <property type="term" value="C:extracellular region"/>
    <property type="evidence" value="ECO:0007669"/>
    <property type="project" value="UniProtKB-SubCell"/>
</dbReference>
<dbReference type="Proteomes" id="UP000242317">
    <property type="component" value="Unassembled WGS sequence"/>
</dbReference>
<dbReference type="EMBL" id="FMYK01000001">
    <property type="protein sequence ID" value="SDB88148.1"/>
    <property type="molecule type" value="Genomic_DNA"/>
</dbReference>
<keyword evidence="3" id="KW-0732">Signal</keyword>
<organism evidence="10 11">
    <name type="scientific">Acinetobacter marinus</name>
    <dbReference type="NCBI Taxonomy" id="281375"/>
    <lineage>
        <taxon>Bacteria</taxon>
        <taxon>Pseudomonadati</taxon>
        <taxon>Pseudomonadota</taxon>
        <taxon>Gammaproteobacteria</taxon>
        <taxon>Moraxellales</taxon>
        <taxon>Moraxellaceae</taxon>
        <taxon>Acinetobacter</taxon>
    </lineage>
</organism>
<dbReference type="Pfam" id="PF24514">
    <property type="entry name" value="SpaA_4"/>
    <property type="match status" value="2"/>
</dbReference>
<dbReference type="NCBIfam" id="TIGR01451">
    <property type="entry name" value="B_ant_repeat"/>
    <property type="match status" value="2"/>
</dbReference>
<feature type="domain" description="SD-repeat containing protein B" evidence="8">
    <location>
        <begin position="1152"/>
        <end position="1241"/>
    </location>
</feature>
<accession>A0A1G6H1X8</accession>
<protein>
    <submittedName>
        <fullName evidence="10">Uncharacterized protein</fullName>
    </submittedName>
</protein>
<keyword evidence="2" id="KW-0964">Secreted</keyword>
<keyword evidence="5" id="KW-0106">Calcium</keyword>
<evidence type="ECO:0000259" key="8">
    <source>
        <dbReference type="Pfam" id="PF17210"/>
    </source>
</evidence>